<keyword evidence="3" id="KW-1185">Reference proteome</keyword>
<feature type="transmembrane region" description="Helical" evidence="1">
    <location>
        <begin position="31"/>
        <end position="53"/>
    </location>
</feature>
<proteinExistence type="predicted"/>
<name>A0A3P1CYB8_9BACT</name>
<keyword evidence="1" id="KW-1133">Transmembrane helix</keyword>
<accession>A0A3P1CYB8</accession>
<sequence>MKDFLKAFIPVTIAVLVYTYLAENGDMSQALWPLILLLIATFTIAVYVLIRVFRRKKFPDSRTSSSKNR</sequence>
<evidence type="ECO:0000313" key="3">
    <source>
        <dbReference type="Proteomes" id="UP000274271"/>
    </source>
</evidence>
<keyword evidence="1" id="KW-0472">Membrane</keyword>
<evidence type="ECO:0000313" key="2">
    <source>
        <dbReference type="EMBL" id="RRB18090.1"/>
    </source>
</evidence>
<protein>
    <submittedName>
        <fullName evidence="2">Uncharacterized protein</fullName>
    </submittedName>
</protein>
<organism evidence="2 3">
    <name type="scientific">Larkinella knui</name>
    <dbReference type="NCBI Taxonomy" id="2025310"/>
    <lineage>
        <taxon>Bacteria</taxon>
        <taxon>Pseudomonadati</taxon>
        <taxon>Bacteroidota</taxon>
        <taxon>Cytophagia</taxon>
        <taxon>Cytophagales</taxon>
        <taxon>Spirosomataceae</taxon>
        <taxon>Larkinella</taxon>
    </lineage>
</organism>
<gene>
    <name evidence="2" type="ORF">EHT87_07400</name>
</gene>
<dbReference type="EMBL" id="RQJP01000001">
    <property type="protein sequence ID" value="RRB18090.1"/>
    <property type="molecule type" value="Genomic_DNA"/>
</dbReference>
<comment type="caution">
    <text evidence="2">The sequence shown here is derived from an EMBL/GenBank/DDBJ whole genome shotgun (WGS) entry which is preliminary data.</text>
</comment>
<keyword evidence="1" id="KW-0812">Transmembrane</keyword>
<reference evidence="2 3" key="1">
    <citation type="submission" date="2018-11" db="EMBL/GenBank/DDBJ databases">
        <authorList>
            <person name="Zhou Z."/>
            <person name="Wang G."/>
        </authorList>
    </citation>
    <scope>NUCLEOTIDE SEQUENCE [LARGE SCALE GENOMIC DNA]</scope>
    <source>
        <strain evidence="2 3">KCTC42998</strain>
    </source>
</reference>
<dbReference type="OrthoDB" id="966031at2"/>
<evidence type="ECO:0000256" key="1">
    <source>
        <dbReference type="SAM" id="Phobius"/>
    </source>
</evidence>
<dbReference type="Proteomes" id="UP000274271">
    <property type="component" value="Unassembled WGS sequence"/>
</dbReference>
<dbReference type="RefSeq" id="WP_124905337.1">
    <property type="nucleotide sequence ID" value="NZ_RQJP01000001.1"/>
</dbReference>
<dbReference type="AlphaFoldDB" id="A0A3P1CYB8"/>